<dbReference type="EMBL" id="KQ435720">
    <property type="protein sequence ID" value="KOX78592.1"/>
    <property type="molecule type" value="Genomic_DNA"/>
</dbReference>
<dbReference type="OrthoDB" id="10529623at2759"/>
<organism evidence="2 3">
    <name type="scientific">Melipona quadrifasciata</name>
    <dbReference type="NCBI Taxonomy" id="166423"/>
    <lineage>
        <taxon>Eukaryota</taxon>
        <taxon>Metazoa</taxon>
        <taxon>Ecdysozoa</taxon>
        <taxon>Arthropoda</taxon>
        <taxon>Hexapoda</taxon>
        <taxon>Insecta</taxon>
        <taxon>Pterygota</taxon>
        <taxon>Neoptera</taxon>
        <taxon>Endopterygota</taxon>
        <taxon>Hymenoptera</taxon>
        <taxon>Apocrita</taxon>
        <taxon>Aculeata</taxon>
        <taxon>Apoidea</taxon>
        <taxon>Anthophila</taxon>
        <taxon>Apidae</taxon>
        <taxon>Melipona</taxon>
    </lineage>
</organism>
<sequence length="230" mass="25296">RGDGRSRENGTFPGDSSEKRRAQAWLQADMPGYEREKMMRRRVAPAFYPLPLAGDPVDRDSRPRLHDFGRAGTTSGLYPFAITLLHNFRENSSRKRSGARRIMRYQYPKFRGFCRVAPVRSGTVLCGGIPLATSGERVRAVQSSQNPGDAPGFGRAAVGETPRESRIRGLSPNAFSASGAKKDSRPLRFVSKGVGPLRARGSFARNWETARTARRSVTESEAASDPQAAQ</sequence>
<feature type="region of interest" description="Disordered" evidence="1">
    <location>
        <begin position="209"/>
        <end position="230"/>
    </location>
</feature>
<feature type="non-terminal residue" evidence="2">
    <location>
        <position position="1"/>
    </location>
</feature>
<proteinExistence type="predicted"/>
<reference evidence="2 3" key="1">
    <citation type="submission" date="2015-07" db="EMBL/GenBank/DDBJ databases">
        <title>The genome of Melipona quadrifasciata.</title>
        <authorList>
            <person name="Pan H."/>
            <person name="Kapheim K."/>
        </authorList>
    </citation>
    <scope>NUCLEOTIDE SEQUENCE [LARGE SCALE GENOMIC DNA]</scope>
    <source>
        <strain evidence="2">0111107301</strain>
        <tissue evidence="2">Whole body</tissue>
    </source>
</reference>
<evidence type="ECO:0000256" key="1">
    <source>
        <dbReference type="SAM" id="MobiDB-lite"/>
    </source>
</evidence>
<feature type="region of interest" description="Disordered" evidence="1">
    <location>
        <begin position="142"/>
        <end position="188"/>
    </location>
</feature>
<dbReference type="Proteomes" id="UP000053105">
    <property type="component" value="Unassembled WGS sequence"/>
</dbReference>
<evidence type="ECO:0000313" key="3">
    <source>
        <dbReference type="Proteomes" id="UP000053105"/>
    </source>
</evidence>
<dbReference type="AlphaFoldDB" id="A0A0N0BJ41"/>
<evidence type="ECO:0000313" key="2">
    <source>
        <dbReference type="EMBL" id="KOX78592.1"/>
    </source>
</evidence>
<gene>
    <name evidence="2" type="ORF">WN51_07453</name>
</gene>
<accession>A0A0N0BJ41</accession>
<feature type="region of interest" description="Disordered" evidence="1">
    <location>
        <begin position="1"/>
        <end position="22"/>
    </location>
</feature>
<keyword evidence="3" id="KW-1185">Reference proteome</keyword>
<protein>
    <submittedName>
        <fullName evidence="2">Uncharacterized protein</fullName>
    </submittedName>
</protein>
<name>A0A0N0BJ41_9HYME</name>